<dbReference type="SUPFAM" id="SSF81321">
    <property type="entry name" value="Family A G protein-coupled receptor-like"/>
    <property type="match status" value="1"/>
</dbReference>
<evidence type="ECO:0000256" key="1">
    <source>
        <dbReference type="ARBA" id="ARBA00004370"/>
    </source>
</evidence>
<evidence type="ECO:0000256" key="4">
    <source>
        <dbReference type="ARBA" id="ARBA00023136"/>
    </source>
</evidence>
<comment type="subcellular location">
    <subcellularLocation>
        <location evidence="1">Membrane</location>
    </subcellularLocation>
</comment>
<dbReference type="Proteomes" id="UP001201812">
    <property type="component" value="Unassembled WGS sequence"/>
</dbReference>
<dbReference type="PANTHER" id="PTHR10664">
    <property type="entry name" value="SERPENTINE RECEPTOR-C.ELEGANS"/>
    <property type="match status" value="1"/>
</dbReference>
<evidence type="ECO:0000313" key="7">
    <source>
        <dbReference type="EMBL" id="KAI1695433.1"/>
    </source>
</evidence>
<feature type="transmembrane region" description="Helical" evidence="5">
    <location>
        <begin position="106"/>
        <end position="124"/>
    </location>
</feature>
<feature type="domain" description="G-protein coupled receptors family 1 profile" evidence="6">
    <location>
        <begin position="24"/>
        <end position="200"/>
    </location>
</feature>
<feature type="transmembrane region" description="Helical" evidence="5">
    <location>
        <begin position="181"/>
        <end position="203"/>
    </location>
</feature>
<gene>
    <name evidence="7" type="ORF">DdX_19583</name>
</gene>
<evidence type="ECO:0000256" key="3">
    <source>
        <dbReference type="ARBA" id="ARBA00022989"/>
    </source>
</evidence>
<feature type="transmembrane region" description="Helical" evidence="5">
    <location>
        <begin position="145"/>
        <end position="169"/>
    </location>
</feature>
<reference evidence="7" key="1">
    <citation type="submission" date="2022-01" db="EMBL/GenBank/DDBJ databases">
        <title>Genome Sequence Resource for Two Populations of Ditylenchus destructor, the Migratory Endoparasitic Phytonematode.</title>
        <authorList>
            <person name="Zhang H."/>
            <person name="Lin R."/>
            <person name="Xie B."/>
        </authorList>
    </citation>
    <scope>NUCLEOTIDE SEQUENCE</scope>
    <source>
        <strain evidence="7">BazhouSP</strain>
    </source>
</reference>
<evidence type="ECO:0000256" key="5">
    <source>
        <dbReference type="SAM" id="Phobius"/>
    </source>
</evidence>
<evidence type="ECO:0000259" key="6">
    <source>
        <dbReference type="PROSITE" id="PS50262"/>
    </source>
</evidence>
<keyword evidence="4 5" id="KW-0472">Membrane</keyword>
<dbReference type="Pfam" id="PF10316">
    <property type="entry name" value="7TM_GPCR_Srbc"/>
    <property type="match status" value="1"/>
</dbReference>
<keyword evidence="2 5" id="KW-0812">Transmembrane</keyword>
<dbReference type="InterPro" id="IPR019420">
    <property type="entry name" value="7TM_GPCR_serpentine_rcpt_Srbc"/>
</dbReference>
<organism evidence="7 8">
    <name type="scientific">Ditylenchus destructor</name>
    <dbReference type="NCBI Taxonomy" id="166010"/>
    <lineage>
        <taxon>Eukaryota</taxon>
        <taxon>Metazoa</taxon>
        <taxon>Ecdysozoa</taxon>
        <taxon>Nematoda</taxon>
        <taxon>Chromadorea</taxon>
        <taxon>Rhabditida</taxon>
        <taxon>Tylenchina</taxon>
        <taxon>Tylenchomorpha</taxon>
        <taxon>Sphaerularioidea</taxon>
        <taxon>Anguinidae</taxon>
        <taxon>Anguininae</taxon>
        <taxon>Ditylenchus</taxon>
    </lineage>
</organism>
<protein>
    <submittedName>
        <fullName evidence="7">Serpentine type 7TM GPCR chemoreceptor srbc domain-containing protein</fullName>
    </submittedName>
</protein>
<name>A0AAD4MHI2_9BILA</name>
<evidence type="ECO:0000256" key="2">
    <source>
        <dbReference type="ARBA" id="ARBA00022692"/>
    </source>
</evidence>
<dbReference type="PROSITE" id="PS50262">
    <property type="entry name" value="G_PROTEIN_RECEP_F1_2"/>
    <property type="match status" value="1"/>
</dbReference>
<keyword evidence="8" id="KW-1185">Reference proteome</keyword>
<dbReference type="InterPro" id="IPR017452">
    <property type="entry name" value="GPCR_Rhodpsn_7TM"/>
</dbReference>
<sequence>MRNGPAMFWTGVVTHSLGAAIPVTVFFLSVNRILIISYPVTFAKRHERFLLMIATTCIFGCVIVNFLNFVSSAFVYSYVPLETDCQVFACIADKTGSLSFYTESKFVSGAFNFVAGLILLFKVWKLRARQREQSEQGGETGKKANFIAILAIVTEFSFNFLPQFLVFLLSEIWHISAPTYAGPYNVFFTSVDSLISSLTYARILRPNTSNSSKISTVQNMDRRYSTPITFIRTRFTPRARSRSAAR</sequence>
<keyword evidence="3 5" id="KW-1133">Transmembrane helix</keyword>
<accession>A0AAD4MHI2</accession>
<dbReference type="AlphaFoldDB" id="A0AAD4MHI2"/>
<proteinExistence type="predicted"/>
<dbReference type="EMBL" id="JAKKPZ010000404">
    <property type="protein sequence ID" value="KAI1695433.1"/>
    <property type="molecule type" value="Genomic_DNA"/>
</dbReference>
<dbReference type="Gene3D" id="1.20.1070.10">
    <property type="entry name" value="Rhodopsin 7-helix transmembrane proteins"/>
    <property type="match status" value="1"/>
</dbReference>
<comment type="caution">
    <text evidence="7">The sequence shown here is derived from an EMBL/GenBank/DDBJ whole genome shotgun (WGS) entry which is preliminary data.</text>
</comment>
<evidence type="ECO:0000313" key="8">
    <source>
        <dbReference type="Proteomes" id="UP001201812"/>
    </source>
</evidence>
<dbReference type="GO" id="GO:0016020">
    <property type="term" value="C:membrane"/>
    <property type="evidence" value="ECO:0007669"/>
    <property type="project" value="UniProtKB-SubCell"/>
</dbReference>
<feature type="transmembrane region" description="Helical" evidence="5">
    <location>
        <begin position="49"/>
        <end position="70"/>
    </location>
</feature>